<sequence>MTHLPYIAAAYGLTVGLAVLLGTSAALRLRRARARLAAVERPARATRTNAP</sequence>
<dbReference type="RefSeq" id="WP_182996484.1">
    <property type="nucleotide sequence ID" value="NZ_JABEQJ010000005.1"/>
</dbReference>
<feature type="transmembrane region" description="Helical" evidence="1">
    <location>
        <begin position="6"/>
        <end position="27"/>
    </location>
</feature>
<keyword evidence="1" id="KW-1133">Transmembrane helix</keyword>
<evidence type="ECO:0000256" key="1">
    <source>
        <dbReference type="SAM" id="Phobius"/>
    </source>
</evidence>
<dbReference type="AlphaFoldDB" id="A0A7W4IB58"/>
<evidence type="ECO:0008006" key="4">
    <source>
        <dbReference type="Google" id="ProtNLM"/>
    </source>
</evidence>
<reference evidence="2 3" key="1">
    <citation type="submission" date="2020-04" db="EMBL/GenBank/DDBJ databases">
        <title>Description of novel Gluconacetobacter.</title>
        <authorList>
            <person name="Sombolestani A."/>
        </authorList>
    </citation>
    <scope>NUCLEOTIDE SEQUENCE [LARGE SCALE GENOMIC DNA]</scope>
    <source>
        <strain evidence="2 3">LMG 19747</strain>
    </source>
</reference>
<gene>
    <name evidence="2" type="ORF">HLH48_05430</name>
</gene>
<dbReference type="EMBL" id="JABEQJ010000005">
    <property type="protein sequence ID" value="MBB2159618.1"/>
    <property type="molecule type" value="Genomic_DNA"/>
</dbReference>
<proteinExistence type="predicted"/>
<comment type="caution">
    <text evidence="2">The sequence shown here is derived from an EMBL/GenBank/DDBJ whole genome shotgun (WGS) entry which is preliminary data.</text>
</comment>
<keyword evidence="1" id="KW-0812">Transmembrane</keyword>
<evidence type="ECO:0000313" key="3">
    <source>
        <dbReference type="Proteomes" id="UP000589085"/>
    </source>
</evidence>
<dbReference type="Proteomes" id="UP000589085">
    <property type="component" value="Unassembled WGS sequence"/>
</dbReference>
<accession>A0A7W4IB58</accession>
<keyword evidence="1" id="KW-0472">Membrane</keyword>
<protein>
    <recommendedName>
        <fullName evidence="4">Heme exporter protein D</fullName>
    </recommendedName>
</protein>
<evidence type="ECO:0000313" key="2">
    <source>
        <dbReference type="EMBL" id="MBB2159618.1"/>
    </source>
</evidence>
<name>A0A7W4IB58_9PROT</name>
<organism evidence="2 3">
    <name type="scientific">Gluconacetobacter sacchari</name>
    <dbReference type="NCBI Taxonomy" id="92759"/>
    <lineage>
        <taxon>Bacteria</taxon>
        <taxon>Pseudomonadati</taxon>
        <taxon>Pseudomonadota</taxon>
        <taxon>Alphaproteobacteria</taxon>
        <taxon>Acetobacterales</taxon>
        <taxon>Acetobacteraceae</taxon>
        <taxon>Gluconacetobacter</taxon>
    </lineage>
</organism>